<dbReference type="PANTHER" id="PTHR43033:SF5">
    <property type="entry name" value="TRNA(ILE)-LYSIDINE SYNTHETASE"/>
    <property type="match status" value="1"/>
</dbReference>
<dbReference type="GO" id="GO:0005524">
    <property type="term" value="F:ATP binding"/>
    <property type="evidence" value="ECO:0007669"/>
    <property type="project" value="UniProtKB-UniRule"/>
</dbReference>
<evidence type="ECO:0000313" key="9">
    <source>
        <dbReference type="Proteomes" id="UP000234882"/>
    </source>
</evidence>
<dbReference type="Proteomes" id="UP000234882">
    <property type="component" value="Chromosome"/>
</dbReference>
<reference evidence="9" key="1">
    <citation type="submission" date="2017-12" db="EMBL/GenBank/DDBJ databases">
        <title>Genomic analysis of Paracoccus sp. CBA4604.</title>
        <authorList>
            <person name="Roh S.W."/>
            <person name="Kim J.Y."/>
            <person name="Kim J.S."/>
        </authorList>
    </citation>
    <scope>NUCLEOTIDE SEQUENCE [LARGE SCALE GENOMIC DNA]</scope>
    <source>
        <strain evidence="9">CBA4604</strain>
    </source>
</reference>
<accession>A0A2K9MKU6</accession>
<evidence type="ECO:0000256" key="2">
    <source>
        <dbReference type="ARBA" id="ARBA00022694"/>
    </source>
</evidence>
<sequence length="405" mass="43163">MTRRAFAALDRLAGDLPGGFGIALSGGGDSVALLHLAHRWAAARGVPLAAASVDHGLRPGSAAEAAMAGAQAQRLGIPHRVLNWSGGEATGNLMGNARKARLALLADWAASQGLAAVATGHTRDDVAETLLMRLSRGAGIDGLARMAERRQDRGVIWLRPLLDLGRDELRDWLRGIGVTWIEDPSNSDPRFHRARLRLAMGQLGLDPAMLALSARHLAAARDALDAGLTGIADSALTRAGSLLLDRDALDALPPEQRRRLLLAGLRFVTGADYPPRRAAVEHALAKLAQNRRATLGGAVLDPAHMLLIHREPAAAARVTAQHPTLDWDRRWRLSGLLPGDVVGPLGPDAHRFDWRAAGLTHLEAQALPAIRRGDDLFAPSLAPAPGLTAAPLRELTDFRRILLGH</sequence>
<protein>
    <recommendedName>
        <fullName evidence="6">tRNA(Ile)-lysidine synthase</fullName>
        <ecNumber evidence="6">6.3.4.19</ecNumber>
    </recommendedName>
    <alternativeName>
        <fullName evidence="6">tRNA(Ile)-2-lysyl-cytidine synthase</fullName>
    </alternativeName>
    <alternativeName>
        <fullName evidence="6">tRNA(Ile)-lysidine synthetase</fullName>
    </alternativeName>
</protein>
<dbReference type="EMBL" id="CP025583">
    <property type="protein sequence ID" value="AUM75696.1"/>
    <property type="molecule type" value="Genomic_DNA"/>
</dbReference>
<dbReference type="EC" id="6.3.4.19" evidence="6"/>
<keyword evidence="3 6" id="KW-0547">Nucleotide-binding</keyword>
<organism evidence="8 9">
    <name type="scientific">Paracoccus jeotgali</name>
    <dbReference type="NCBI Taxonomy" id="2065379"/>
    <lineage>
        <taxon>Bacteria</taxon>
        <taxon>Pseudomonadati</taxon>
        <taxon>Pseudomonadota</taxon>
        <taxon>Alphaproteobacteria</taxon>
        <taxon>Rhodobacterales</taxon>
        <taxon>Paracoccaceae</taxon>
        <taxon>Paracoccus</taxon>
    </lineage>
</organism>
<keyword evidence="4 6" id="KW-0067">ATP-binding</keyword>
<evidence type="ECO:0000259" key="7">
    <source>
        <dbReference type="Pfam" id="PF01171"/>
    </source>
</evidence>
<dbReference type="InterPro" id="IPR014729">
    <property type="entry name" value="Rossmann-like_a/b/a_fold"/>
</dbReference>
<gene>
    <name evidence="6 8" type="primary">tilS</name>
    <name evidence="8" type="ORF">CYR75_12175</name>
</gene>
<keyword evidence="9" id="KW-1185">Reference proteome</keyword>
<name>A0A2K9MKU6_9RHOB</name>
<dbReference type="PANTHER" id="PTHR43033">
    <property type="entry name" value="TRNA(ILE)-LYSIDINE SYNTHASE-RELATED"/>
    <property type="match status" value="1"/>
</dbReference>
<evidence type="ECO:0000256" key="5">
    <source>
        <dbReference type="ARBA" id="ARBA00048539"/>
    </source>
</evidence>
<feature type="domain" description="tRNA(Ile)-lysidine/2-thiocytidine synthase N-terminal" evidence="7">
    <location>
        <begin position="21"/>
        <end position="197"/>
    </location>
</feature>
<dbReference type="SUPFAM" id="SSF52402">
    <property type="entry name" value="Adenine nucleotide alpha hydrolases-like"/>
    <property type="match status" value="1"/>
</dbReference>
<dbReference type="InterPro" id="IPR012795">
    <property type="entry name" value="tRNA_Ile_lys_synt_N"/>
</dbReference>
<dbReference type="Pfam" id="PF01171">
    <property type="entry name" value="ATP_bind_3"/>
    <property type="match status" value="1"/>
</dbReference>
<dbReference type="GO" id="GO:0006400">
    <property type="term" value="P:tRNA modification"/>
    <property type="evidence" value="ECO:0007669"/>
    <property type="project" value="UniProtKB-UniRule"/>
</dbReference>
<dbReference type="HAMAP" id="MF_01161">
    <property type="entry name" value="tRNA_Ile_lys_synt"/>
    <property type="match status" value="1"/>
</dbReference>
<dbReference type="OrthoDB" id="9807403at2"/>
<evidence type="ECO:0000313" key="8">
    <source>
        <dbReference type="EMBL" id="AUM75696.1"/>
    </source>
</evidence>
<dbReference type="GO" id="GO:0032267">
    <property type="term" value="F:tRNA(Ile)-lysidine synthase activity"/>
    <property type="evidence" value="ECO:0007669"/>
    <property type="project" value="UniProtKB-EC"/>
</dbReference>
<dbReference type="KEGG" id="paru:CYR75_12175"/>
<keyword evidence="6" id="KW-0963">Cytoplasm</keyword>
<dbReference type="CDD" id="cd01992">
    <property type="entry name" value="TilS_N"/>
    <property type="match status" value="1"/>
</dbReference>
<evidence type="ECO:0000256" key="6">
    <source>
        <dbReference type="HAMAP-Rule" id="MF_01161"/>
    </source>
</evidence>
<keyword evidence="1 6" id="KW-0436">Ligase</keyword>
<comment type="domain">
    <text evidence="6">The N-terminal region contains the highly conserved SGGXDS motif, predicted to be a P-loop motif involved in ATP binding.</text>
</comment>
<dbReference type="InterPro" id="IPR011063">
    <property type="entry name" value="TilS/TtcA_N"/>
</dbReference>
<evidence type="ECO:0000256" key="4">
    <source>
        <dbReference type="ARBA" id="ARBA00022840"/>
    </source>
</evidence>
<feature type="binding site" evidence="6">
    <location>
        <begin position="25"/>
        <end position="30"/>
    </location>
    <ligand>
        <name>ATP</name>
        <dbReference type="ChEBI" id="CHEBI:30616"/>
    </ligand>
</feature>
<comment type="similarity">
    <text evidence="6">Belongs to the tRNA(Ile)-lysidine synthase family.</text>
</comment>
<comment type="catalytic activity">
    <reaction evidence="5 6">
        <text>cytidine(34) in tRNA(Ile2) + L-lysine + ATP = lysidine(34) in tRNA(Ile2) + AMP + diphosphate + H(+)</text>
        <dbReference type="Rhea" id="RHEA:43744"/>
        <dbReference type="Rhea" id="RHEA-COMP:10625"/>
        <dbReference type="Rhea" id="RHEA-COMP:10670"/>
        <dbReference type="ChEBI" id="CHEBI:15378"/>
        <dbReference type="ChEBI" id="CHEBI:30616"/>
        <dbReference type="ChEBI" id="CHEBI:32551"/>
        <dbReference type="ChEBI" id="CHEBI:33019"/>
        <dbReference type="ChEBI" id="CHEBI:82748"/>
        <dbReference type="ChEBI" id="CHEBI:83665"/>
        <dbReference type="ChEBI" id="CHEBI:456215"/>
        <dbReference type="EC" id="6.3.4.19"/>
    </reaction>
</comment>
<comment type="function">
    <text evidence="6">Ligates lysine onto the cytidine present at position 34 of the AUA codon-specific tRNA(Ile) that contains the anticodon CAU, in an ATP-dependent manner. Cytidine is converted to lysidine, thus changing the amino acid specificity of the tRNA from methionine to isoleucine.</text>
</comment>
<dbReference type="InterPro" id="IPR012094">
    <property type="entry name" value="tRNA_Ile_lys_synt"/>
</dbReference>
<proteinExistence type="inferred from homology"/>
<dbReference type="AlphaFoldDB" id="A0A2K9MKU6"/>
<evidence type="ECO:0000256" key="1">
    <source>
        <dbReference type="ARBA" id="ARBA00022598"/>
    </source>
</evidence>
<dbReference type="GO" id="GO:0005737">
    <property type="term" value="C:cytoplasm"/>
    <property type="evidence" value="ECO:0007669"/>
    <property type="project" value="UniProtKB-SubCell"/>
</dbReference>
<comment type="subcellular location">
    <subcellularLocation>
        <location evidence="6">Cytoplasm</location>
    </subcellularLocation>
</comment>
<keyword evidence="2 6" id="KW-0819">tRNA processing</keyword>
<dbReference type="NCBIfam" id="TIGR02432">
    <property type="entry name" value="lysidine_TilS_N"/>
    <property type="match status" value="1"/>
</dbReference>
<dbReference type="Gene3D" id="3.40.50.620">
    <property type="entry name" value="HUPs"/>
    <property type="match status" value="1"/>
</dbReference>
<evidence type="ECO:0000256" key="3">
    <source>
        <dbReference type="ARBA" id="ARBA00022741"/>
    </source>
</evidence>